<comment type="caution">
    <text evidence="1">The sequence shown here is derived from an EMBL/GenBank/DDBJ whole genome shotgun (WGS) entry which is preliminary data.</text>
</comment>
<keyword evidence="2" id="KW-1185">Reference proteome</keyword>
<name>A0A8H7VH72_9FUNG</name>
<dbReference type="AlphaFoldDB" id="A0A8H7VH72"/>
<evidence type="ECO:0000313" key="1">
    <source>
        <dbReference type="EMBL" id="KAG2216368.1"/>
    </source>
</evidence>
<accession>A0A8H7VH72</accession>
<dbReference type="Proteomes" id="UP000646827">
    <property type="component" value="Unassembled WGS sequence"/>
</dbReference>
<reference evidence="1 2" key="1">
    <citation type="submission" date="2020-12" db="EMBL/GenBank/DDBJ databases">
        <title>Metabolic potential, ecology and presence of endohyphal bacteria is reflected in genomic diversity of Mucoromycotina.</title>
        <authorList>
            <person name="Muszewska A."/>
            <person name="Okrasinska A."/>
            <person name="Steczkiewicz K."/>
            <person name="Drgas O."/>
            <person name="Orlowska M."/>
            <person name="Perlinska-Lenart U."/>
            <person name="Aleksandrzak-Piekarczyk T."/>
            <person name="Szatraj K."/>
            <person name="Zielenkiewicz U."/>
            <person name="Pilsyk S."/>
            <person name="Malc E."/>
            <person name="Mieczkowski P."/>
            <person name="Kruszewska J.S."/>
            <person name="Biernat P."/>
            <person name="Pawlowska J."/>
        </authorList>
    </citation>
    <scope>NUCLEOTIDE SEQUENCE [LARGE SCALE GENOMIC DNA]</scope>
    <source>
        <strain evidence="1 2">CBS 142.35</strain>
    </source>
</reference>
<proteinExistence type="predicted"/>
<dbReference type="OrthoDB" id="2273700at2759"/>
<sequence length="163" mass="19113">MNTPKVSHSGKNYFYKVIPRKWNFREAFSSYQSTLNLSSETIRQIMATDLTLIGKSQINDDDAEKLKDLFVTVISPHSDDDILECTRQEYEVNMEEQRVLHCFRKKSRTFDLLEICLDGSLNELMDRIDEIKANVEDNDDEKQNIRLLRYILPDYHANCTKPS</sequence>
<dbReference type="EMBL" id="JAEPRB010000415">
    <property type="protein sequence ID" value="KAG2216368.1"/>
    <property type="molecule type" value="Genomic_DNA"/>
</dbReference>
<protein>
    <submittedName>
        <fullName evidence="1">Uncharacterized protein</fullName>
    </submittedName>
</protein>
<evidence type="ECO:0000313" key="2">
    <source>
        <dbReference type="Proteomes" id="UP000646827"/>
    </source>
</evidence>
<gene>
    <name evidence="1" type="ORF">INT45_009918</name>
</gene>
<organism evidence="1 2">
    <name type="scientific">Circinella minor</name>
    <dbReference type="NCBI Taxonomy" id="1195481"/>
    <lineage>
        <taxon>Eukaryota</taxon>
        <taxon>Fungi</taxon>
        <taxon>Fungi incertae sedis</taxon>
        <taxon>Mucoromycota</taxon>
        <taxon>Mucoromycotina</taxon>
        <taxon>Mucoromycetes</taxon>
        <taxon>Mucorales</taxon>
        <taxon>Lichtheimiaceae</taxon>
        <taxon>Circinella</taxon>
    </lineage>
</organism>